<keyword evidence="2" id="KW-1133">Transmembrane helix</keyword>
<dbReference type="EMBL" id="AMCZ02000001">
    <property type="protein sequence ID" value="EWC43368.1"/>
    <property type="molecule type" value="Genomic_DNA"/>
</dbReference>
<protein>
    <recommendedName>
        <fullName evidence="5">Zinc ribbon domain-containing protein</fullName>
    </recommendedName>
</protein>
<dbReference type="Proteomes" id="UP000026923">
    <property type="component" value="Unassembled WGS sequence"/>
</dbReference>
<dbReference type="AlphaFoldDB" id="A0A061JWE3"/>
<evidence type="ECO:0008006" key="5">
    <source>
        <dbReference type="Google" id="ProtNLM"/>
    </source>
</evidence>
<organism evidence="3 4">
    <name type="scientific">Stutzerimonas stutzeri KOS6</name>
    <dbReference type="NCBI Taxonomy" id="1218352"/>
    <lineage>
        <taxon>Bacteria</taxon>
        <taxon>Pseudomonadati</taxon>
        <taxon>Pseudomonadota</taxon>
        <taxon>Gammaproteobacteria</taxon>
        <taxon>Pseudomonadales</taxon>
        <taxon>Pseudomonadaceae</taxon>
        <taxon>Stutzerimonas</taxon>
    </lineage>
</organism>
<accession>A0A061JWE3</accession>
<feature type="region of interest" description="Disordered" evidence="1">
    <location>
        <begin position="102"/>
        <end position="127"/>
    </location>
</feature>
<keyword evidence="2" id="KW-0472">Membrane</keyword>
<feature type="transmembrane region" description="Helical" evidence="2">
    <location>
        <begin position="29"/>
        <end position="50"/>
    </location>
</feature>
<gene>
    <name evidence="3" type="ORF">B597_001880</name>
</gene>
<evidence type="ECO:0000256" key="2">
    <source>
        <dbReference type="SAM" id="Phobius"/>
    </source>
</evidence>
<sequence>MGFIIICWIVMGALCALIALAKRRSGLGWFLLGCLFGPLALLFAAAMSAAPRQLCMPALPADPQKTCPYCAETVKMQAVVCKHCGQRLGSVIENNPMRDQWSSELEKLPQRKASRWGSSPQQDKEHD</sequence>
<reference evidence="3 4" key="1">
    <citation type="journal article" date="2013" name="Genome Announc.">
        <title>Draft Genome of the Nitrogen-Fixing Bacterium Pseudomonas stutzeri Strain KOS6 Isolated from Industrial Hydrocarbon Sludge.</title>
        <authorList>
            <person name="Grigoryeva T.V."/>
            <person name="Laikov A.V."/>
            <person name="Naumova R.P."/>
            <person name="Manolov A.I."/>
            <person name="Larin A.K."/>
            <person name="Karpova I.Y."/>
            <person name="Semashko T.A."/>
            <person name="Alexeev D.G."/>
            <person name="Kostryukova E.S."/>
            <person name="Muller R."/>
            <person name="Govorun V.M."/>
        </authorList>
    </citation>
    <scope>NUCLEOTIDE SEQUENCE [LARGE SCALE GENOMIC DNA]</scope>
    <source>
        <strain evidence="3 4">KOS6</strain>
    </source>
</reference>
<evidence type="ECO:0000313" key="3">
    <source>
        <dbReference type="EMBL" id="EWC43368.1"/>
    </source>
</evidence>
<keyword evidence="2" id="KW-0812">Transmembrane</keyword>
<comment type="caution">
    <text evidence="3">The sequence shown here is derived from an EMBL/GenBank/DDBJ whole genome shotgun (WGS) entry which is preliminary data.</text>
</comment>
<dbReference type="eggNOG" id="ENOG5033G20">
    <property type="taxonomic scope" value="Bacteria"/>
</dbReference>
<evidence type="ECO:0000256" key="1">
    <source>
        <dbReference type="SAM" id="MobiDB-lite"/>
    </source>
</evidence>
<name>A0A061JWE3_STUST</name>
<proteinExistence type="predicted"/>
<dbReference type="HOGENOM" id="CLU_159337_0_0_6"/>
<dbReference type="RefSeq" id="WP_003297388.1">
    <property type="nucleotide sequence ID" value="NZ_KK020676.1"/>
</dbReference>
<evidence type="ECO:0000313" key="4">
    <source>
        <dbReference type="Proteomes" id="UP000026923"/>
    </source>
</evidence>